<dbReference type="STRING" id="1081109.A0A166PKQ5"/>
<evidence type="ECO:0000256" key="2">
    <source>
        <dbReference type="ARBA" id="ARBA00022448"/>
    </source>
</evidence>
<dbReference type="InterPro" id="IPR004841">
    <property type="entry name" value="AA-permease/SLC12A_dom"/>
</dbReference>
<sequence length="651" mass="71358">MSGPDAALSVSSSDKHGLQTTDVETTVVAGSQFASTFQDEDFWTRVGLSPRSFQKRHYGRGIVEMDRALKKRHLHMIALGGSIGAGFFVGSGGALSKGVCPPLTSPKNAGERNPQADFIKGPASLLLCFSIVGFMVFNVVFALGELAVMYPISGGFYTYATRFIDPSFGFAIGWNYLFLWLVVLPLELTVCGLVIQYWDAETSVAVWITIFLVAVIVINIFGSIGFAEEEFWASSIKLASVVIFMIIALVLVLGGGPKDGRYNEYWGARYWHDPGAFRNGFRGFCSVFVTAAFSFTGTELVGLAAAETANPVRSLPSAIKQVFWRVIVFYVLGLFFVGLLVPSDDPRLISSKAYTDVKASPWVLIGSYAKLRGLDHFMNAIILISVLSIGVAAVFGGSRTLTALAQQGYAPKIFTYIDRSGRPLPAVIVLILTGPFAYINLSASGPAVFEWLQAISGLAALFAWAGICLSHIRFRAAWAYQGHSVEEIPFRAAFGTCGSWIGLILCGVVLVAQFFTAIAPPERDGLNTIDGFFKSCLAFPIMIAFWLMGFAWKRTGWLPLEQIDVDTGRRELDWEEIRAYHMRLHTVNPENAVSAAIKAVRRQATRLNQWLGNRGDRVDDICAHATSHGWLWWIDAFWHDGDVIGRGMPAV</sequence>
<name>A0A166PKQ5_9HYPO</name>
<dbReference type="AlphaFoldDB" id="A0A166PKQ5"/>
<feature type="transmembrane region" description="Helical" evidence="6">
    <location>
        <begin position="322"/>
        <end position="341"/>
    </location>
</feature>
<dbReference type="PANTHER" id="PTHR43341">
    <property type="entry name" value="AMINO ACID PERMEASE"/>
    <property type="match status" value="1"/>
</dbReference>
<organism evidence="8 9">
    <name type="scientific">Moelleriella libera RCEF 2490</name>
    <dbReference type="NCBI Taxonomy" id="1081109"/>
    <lineage>
        <taxon>Eukaryota</taxon>
        <taxon>Fungi</taxon>
        <taxon>Dikarya</taxon>
        <taxon>Ascomycota</taxon>
        <taxon>Pezizomycotina</taxon>
        <taxon>Sordariomycetes</taxon>
        <taxon>Hypocreomycetidae</taxon>
        <taxon>Hypocreales</taxon>
        <taxon>Clavicipitaceae</taxon>
        <taxon>Moelleriella</taxon>
    </lineage>
</organism>
<accession>A0A166PKQ5</accession>
<feature type="transmembrane region" description="Helical" evidence="6">
    <location>
        <begin position="74"/>
        <end position="95"/>
    </location>
</feature>
<evidence type="ECO:0000313" key="8">
    <source>
        <dbReference type="EMBL" id="KZZ97420.1"/>
    </source>
</evidence>
<gene>
    <name evidence="8" type="ORF">AAL_03384</name>
</gene>
<keyword evidence="4 6" id="KW-1133">Transmembrane helix</keyword>
<feature type="transmembrane region" description="Helical" evidence="6">
    <location>
        <begin position="451"/>
        <end position="472"/>
    </location>
</feature>
<keyword evidence="5 6" id="KW-0472">Membrane</keyword>
<dbReference type="Proteomes" id="UP000078544">
    <property type="component" value="Unassembled WGS sequence"/>
</dbReference>
<feature type="transmembrane region" description="Helical" evidence="6">
    <location>
        <begin position="238"/>
        <end position="256"/>
    </location>
</feature>
<proteinExistence type="predicted"/>
<evidence type="ECO:0000259" key="7">
    <source>
        <dbReference type="Pfam" id="PF00324"/>
    </source>
</evidence>
<dbReference type="EMBL" id="AZGY01000006">
    <property type="protein sequence ID" value="KZZ97420.1"/>
    <property type="molecule type" value="Genomic_DNA"/>
</dbReference>
<dbReference type="FunFam" id="1.20.1740.10:FF:000001">
    <property type="entry name" value="Amino acid permease"/>
    <property type="match status" value="1"/>
</dbReference>
<feature type="domain" description="Amino acid permease/ SLC12A" evidence="7">
    <location>
        <begin position="121"/>
        <end position="555"/>
    </location>
</feature>
<comment type="subcellular location">
    <subcellularLocation>
        <location evidence="1">Membrane</location>
        <topology evidence="1">Multi-pass membrane protein</topology>
    </subcellularLocation>
</comment>
<evidence type="ECO:0000313" key="9">
    <source>
        <dbReference type="Proteomes" id="UP000078544"/>
    </source>
</evidence>
<dbReference type="InterPro" id="IPR050524">
    <property type="entry name" value="APC_YAT"/>
</dbReference>
<dbReference type="GO" id="GO:0016020">
    <property type="term" value="C:membrane"/>
    <property type="evidence" value="ECO:0007669"/>
    <property type="project" value="UniProtKB-SubCell"/>
</dbReference>
<feature type="transmembrane region" description="Helical" evidence="6">
    <location>
        <begin position="123"/>
        <end position="152"/>
    </location>
</feature>
<dbReference type="OrthoDB" id="3900342at2759"/>
<keyword evidence="2" id="KW-0813">Transport</keyword>
<comment type="caution">
    <text evidence="8">The sequence shown here is derived from an EMBL/GenBank/DDBJ whole genome shotgun (WGS) entry which is preliminary data.</text>
</comment>
<feature type="transmembrane region" description="Helical" evidence="6">
    <location>
        <begin position="423"/>
        <end position="439"/>
    </location>
</feature>
<feature type="transmembrane region" description="Helical" evidence="6">
    <location>
        <begin position="493"/>
        <end position="519"/>
    </location>
</feature>
<feature type="transmembrane region" description="Helical" evidence="6">
    <location>
        <begin position="173"/>
        <end position="198"/>
    </location>
</feature>
<protein>
    <submittedName>
        <fullName evidence="8">Amino-acid permease inda1</fullName>
    </submittedName>
</protein>
<reference evidence="8 9" key="1">
    <citation type="journal article" date="2016" name="Genome Biol. Evol.">
        <title>Divergent and convergent evolution of fungal pathogenicity.</title>
        <authorList>
            <person name="Shang Y."/>
            <person name="Xiao G."/>
            <person name="Zheng P."/>
            <person name="Cen K."/>
            <person name="Zhan S."/>
            <person name="Wang C."/>
        </authorList>
    </citation>
    <scope>NUCLEOTIDE SEQUENCE [LARGE SCALE GENOMIC DNA]</scope>
    <source>
        <strain evidence="8 9">RCEF 2490</strain>
    </source>
</reference>
<feature type="transmembrane region" description="Helical" evidence="6">
    <location>
        <begin position="377"/>
        <end position="402"/>
    </location>
</feature>
<feature type="transmembrane region" description="Helical" evidence="6">
    <location>
        <begin position="204"/>
        <end position="226"/>
    </location>
</feature>
<evidence type="ECO:0000256" key="3">
    <source>
        <dbReference type="ARBA" id="ARBA00022692"/>
    </source>
</evidence>
<dbReference type="Pfam" id="PF00324">
    <property type="entry name" value="AA_permease"/>
    <property type="match status" value="1"/>
</dbReference>
<keyword evidence="3 6" id="KW-0812">Transmembrane</keyword>
<feature type="transmembrane region" description="Helical" evidence="6">
    <location>
        <begin position="531"/>
        <end position="552"/>
    </location>
</feature>
<dbReference type="PANTHER" id="PTHR43341:SF12">
    <property type="entry name" value="AMINO ACID TRANSPORTER (EUROFUNG)"/>
    <property type="match status" value="1"/>
</dbReference>
<feature type="transmembrane region" description="Helical" evidence="6">
    <location>
        <begin position="281"/>
        <end position="301"/>
    </location>
</feature>
<keyword evidence="9" id="KW-1185">Reference proteome</keyword>
<evidence type="ECO:0000256" key="4">
    <source>
        <dbReference type="ARBA" id="ARBA00022989"/>
    </source>
</evidence>
<evidence type="ECO:0000256" key="1">
    <source>
        <dbReference type="ARBA" id="ARBA00004141"/>
    </source>
</evidence>
<dbReference type="Gene3D" id="1.20.1740.10">
    <property type="entry name" value="Amino acid/polyamine transporter I"/>
    <property type="match status" value="1"/>
</dbReference>
<dbReference type="GO" id="GO:0015171">
    <property type="term" value="F:amino acid transmembrane transporter activity"/>
    <property type="evidence" value="ECO:0007669"/>
    <property type="project" value="TreeGrafter"/>
</dbReference>
<evidence type="ECO:0000256" key="5">
    <source>
        <dbReference type="ARBA" id="ARBA00023136"/>
    </source>
</evidence>
<evidence type="ECO:0000256" key="6">
    <source>
        <dbReference type="SAM" id="Phobius"/>
    </source>
</evidence>